<keyword evidence="3" id="KW-1185">Reference proteome</keyword>
<proteinExistence type="predicted"/>
<dbReference type="EMBL" id="CABFNQ020000444">
    <property type="protein sequence ID" value="CAH0015135.1"/>
    <property type="molecule type" value="Genomic_DNA"/>
</dbReference>
<evidence type="ECO:0000256" key="1">
    <source>
        <dbReference type="SAM" id="MobiDB-lite"/>
    </source>
</evidence>
<name>A0A9N9V1L4_9HYPO</name>
<sequence>MDTGMKHRRKVRILKLWQVRALRNKRTPLPEHPNETPWEELKDRNLVVVLAELTSPSKSEHPDTPKTPTEVSSYYRRWTPEEINLLVKLKEDGLSWKNIEVICKTTRRMPPSARTETTANLNSMIIGSLPHKDSRGRTAVLLEESSHAP</sequence>
<feature type="region of interest" description="Disordered" evidence="1">
    <location>
        <begin position="53"/>
        <end position="72"/>
    </location>
</feature>
<evidence type="ECO:0000313" key="2">
    <source>
        <dbReference type="EMBL" id="CAH0015135.1"/>
    </source>
</evidence>
<evidence type="ECO:0008006" key="4">
    <source>
        <dbReference type="Google" id="ProtNLM"/>
    </source>
</evidence>
<organism evidence="2 3">
    <name type="scientific">Clonostachys rhizophaga</name>
    <dbReference type="NCBI Taxonomy" id="160324"/>
    <lineage>
        <taxon>Eukaryota</taxon>
        <taxon>Fungi</taxon>
        <taxon>Dikarya</taxon>
        <taxon>Ascomycota</taxon>
        <taxon>Pezizomycotina</taxon>
        <taxon>Sordariomycetes</taxon>
        <taxon>Hypocreomycetidae</taxon>
        <taxon>Hypocreales</taxon>
        <taxon>Bionectriaceae</taxon>
        <taxon>Clonostachys</taxon>
    </lineage>
</organism>
<accession>A0A9N9V1L4</accession>
<evidence type="ECO:0000313" key="3">
    <source>
        <dbReference type="Proteomes" id="UP000696573"/>
    </source>
</evidence>
<dbReference type="OrthoDB" id="5132974at2759"/>
<dbReference type="Proteomes" id="UP000696573">
    <property type="component" value="Unassembled WGS sequence"/>
</dbReference>
<dbReference type="AlphaFoldDB" id="A0A9N9V1L4"/>
<protein>
    <recommendedName>
        <fullName evidence="4">Myb-like domain-containing protein</fullName>
    </recommendedName>
</protein>
<reference evidence="2" key="1">
    <citation type="submission" date="2021-10" db="EMBL/GenBank/DDBJ databases">
        <authorList>
            <person name="Piombo E."/>
        </authorList>
    </citation>
    <scope>NUCLEOTIDE SEQUENCE</scope>
</reference>
<gene>
    <name evidence="2" type="ORF">CRHIZ90672A_00000978</name>
</gene>
<comment type="caution">
    <text evidence="2">The sequence shown here is derived from an EMBL/GenBank/DDBJ whole genome shotgun (WGS) entry which is preliminary data.</text>
</comment>